<feature type="compositionally biased region" description="Basic and acidic residues" evidence="1">
    <location>
        <begin position="73"/>
        <end position="95"/>
    </location>
</feature>
<evidence type="ECO:0000256" key="1">
    <source>
        <dbReference type="SAM" id="MobiDB-lite"/>
    </source>
</evidence>
<keyword evidence="3" id="KW-1185">Reference proteome</keyword>
<accession>A0A4Y2KTB5</accession>
<evidence type="ECO:0000313" key="3">
    <source>
        <dbReference type="Proteomes" id="UP000499080"/>
    </source>
</evidence>
<dbReference type="Proteomes" id="UP000499080">
    <property type="component" value="Unassembled WGS sequence"/>
</dbReference>
<organism evidence="2 3">
    <name type="scientific">Araneus ventricosus</name>
    <name type="common">Orbweaver spider</name>
    <name type="synonym">Epeira ventricosa</name>
    <dbReference type="NCBI Taxonomy" id="182803"/>
    <lineage>
        <taxon>Eukaryota</taxon>
        <taxon>Metazoa</taxon>
        <taxon>Ecdysozoa</taxon>
        <taxon>Arthropoda</taxon>
        <taxon>Chelicerata</taxon>
        <taxon>Arachnida</taxon>
        <taxon>Araneae</taxon>
        <taxon>Araneomorphae</taxon>
        <taxon>Entelegynae</taxon>
        <taxon>Araneoidea</taxon>
        <taxon>Araneidae</taxon>
        <taxon>Araneus</taxon>
    </lineage>
</organism>
<dbReference type="AlphaFoldDB" id="A0A4Y2KTB5"/>
<comment type="caution">
    <text evidence="2">The sequence shown here is derived from an EMBL/GenBank/DDBJ whole genome shotgun (WGS) entry which is preliminary data.</text>
</comment>
<feature type="region of interest" description="Disordered" evidence="1">
    <location>
        <begin position="71"/>
        <end position="95"/>
    </location>
</feature>
<sequence length="95" mass="11108">MNCRQRVPLPKNCNFYPRSDDEDNTLAGTPSPQQRDDVWSPTYYFICNRPKTREIFLESGFEPGTLLTQSRDLSTRHRGLQEKSRSCCHKESLQQ</sequence>
<evidence type="ECO:0000313" key="2">
    <source>
        <dbReference type="EMBL" id="GBN05585.1"/>
    </source>
</evidence>
<dbReference type="EMBL" id="BGPR01004981">
    <property type="protein sequence ID" value="GBN05585.1"/>
    <property type="molecule type" value="Genomic_DNA"/>
</dbReference>
<feature type="region of interest" description="Disordered" evidence="1">
    <location>
        <begin position="14"/>
        <end position="35"/>
    </location>
</feature>
<name>A0A4Y2KTB5_ARAVE</name>
<reference evidence="2 3" key="1">
    <citation type="journal article" date="2019" name="Sci. Rep.">
        <title>Orb-weaving spider Araneus ventricosus genome elucidates the spidroin gene catalogue.</title>
        <authorList>
            <person name="Kono N."/>
            <person name="Nakamura H."/>
            <person name="Ohtoshi R."/>
            <person name="Moran D.A.P."/>
            <person name="Shinohara A."/>
            <person name="Yoshida Y."/>
            <person name="Fujiwara M."/>
            <person name="Mori M."/>
            <person name="Tomita M."/>
            <person name="Arakawa K."/>
        </authorList>
    </citation>
    <scope>NUCLEOTIDE SEQUENCE [LARGE SCALE GENOMIC DNA]</scope>
</reference>
<protein>
    <submittedName>
        <fullName evidence="2">Uncharacterized protein</fullName>
    </submittedName>
</protein>
<gene>
    <name evidence="2" type="ORF">AVEN_208307_1</name>
</gene>
<proteinExistence type="predicted"/>